<dbReference type="AlphaFoldDB" id="A0A0G0Z0K1"/>
<organism evidence="1 2">
    <name type="scientific">Candidatus Kuenenbacteria bacterium GW2011_GWA2_42_15</name>
    <dbReference type="NCBI Taxonomy" id="1618677"/>
    <lineage>
        <taxon>Bacteria</taxon>
        <taxon>Candidatus Kueneniibacteriota</taxon>
    </lineage>
</organism>
<dbReference type="EMBL" id="LCCW01000019">
    <property type="protein sequence ID" value="KKS42317.1"/>
    <property type="molecule type" value="Genomic_DNA"/>
</dbReference>
<accession>A0A0G0Z0K1</accession>
<dbReference type="Proteomes" id="UP000034516">
    <property type="component" value="Unassembled WGS sequence"/>
</dbReference>
<proteinExistence type="predicted"/>
<comment type="caution">
    <text evidence="1">The sequence shown here is derived from an EMBL/GenBank/DDBJ whole genome shotgun (WGS) entry which is preliminary data.</text>
</comment>
<gene>
    <name evidence="1" type="ORF">UV02_C0019G0006</name>
</gene>
<sequence length="49" mass="5674">MLGIGRCFYYIAQHRVCGSKVLRYKISILRSAKLFRPKLAFLCLVVNQV</sequence>
<evidence type="ECO:0000313" key="1">
    <source>
        <dbReference type="EMBL" id="KKS42317.1"/>
    </source>
</evidence>
<evidence type="ECO:0000313" key="2">
    <source>
        <dbReference type="Proteomes" id="UP000034516"/>
    </source>
</evidence>
<reference evidence="1 2" key="1">
    <citation type="journal article" date="2015" name="Nature">
        <title>rRNA introns, odd ribosomes, and small enigmatic genomes across a large radiation of phyla.</title>
        <authorList>
            <person name="Brown C.T."/>
            <person name="Hug L.A."/>
            <person name="Thomas B.C."/>
            <person name="Sharon I."/>
            <person name="Castelle C.J."/>
            <person name="Singh A."/>
            <person name="Wilkins M.J."/>
            <person name="Williams K.H."/>
            <person name="Banfield J.F."/>
        </authorList>
    </citation>
    <scope>NUCLEOTIDE SEQUENCE [LARGE SCALE GENOMIC DNA]</scope>
</reference>
<protein>
    <submittedName>
        <fullName evidence="1">Uncharacterized protein</fullName>
    </submittedName>
</protein>
<name>A0A0G0Z0K1_9BACT</name>